<reference evidence="1" key="1">
    <citation type="submission" date="2015-04" db="UniProtKB">
        <authorList>
            <consortium name="EnsemblPlants"/>
        </authorList>
    </citation>
    <scope>IDENTIFICATION</scope>
</reference>
<proteinExistence type="predicted"/>
<accession>A0A0E0JXE6</accession>
<evidence type="ECO:0000313" key="2">
    <source>
        <dbReference type="Proteomes" id="UP000026962"/>
    </source>
</evidence>
<sequence length="160" mass="16469">MAEEEGSPANGHHGSARGTAVVGNELHVGACSNDCCTRRRGFSDGGSCGIGGGAEEINEAGVAGNSCGTDRGCIELQKLAFLLACSESMRKLHSIWPKKLYAAIVWGKRRRGRGEGVGFLYLLAPEGIRLGSGGARGGGGGCALMEEAAAHRWHRSVGGS</sequence>
<name>A0A0E0JXE6_ORYPU</name>
<dbReference type="AlphaFoldDB" id="A0A0E0JXE6"/>
<keyword evidence="2" id="KW-1185">Reference proteome</keyword>
<dbReference type="Proteomes" id="UP000026962">
    <property type="component" value="Chromosome 2"/>
</dbReference>
<protein>
    <submittedName>
        <fullName evidence="1">Uncharacterized protein</fullName>
    </submittedName>
</protein>
<dbReference type="Gramene" id="OPUNC02G08030.1">
    <property type="protein sequence ID" value="OPUNC02G08030.1"/>
    <property type="gene ID" value="OPUNC02G08030"/>
</dbReference>
<dbReference type="EnsemblPlants" id="OPUNC02G08030.1">
    <property type="protein sequence ID" value="OPUNC02G08030.1"/>
    <property type="gene ID" value="OPUNC02G08030"/>
</dbReference>
<organism evidence="1">
    <name type="scientific">Oryza punctata</name>
    <name type="common">Red rice</name>
    <dbReference type="NCBI Taxonomy" id="4537"/>
    <lineage>
        <taxon>Eukaryota</taxon>
        <taxon>Viridiplantae</taxon>
        <taxon>Streptophyta</taxon>
        <taxon>Embryophyta</taxon>
        <taxon>Tracheophyta</taxon>
        <taxon>Spermatophyta</taxon>
        <taxon>Magnoliopsida</taxon>
        <taxon>Liliopsida</taxon>
        <taxon>Poales</taxon>
        <taxon>Poaceae</taxon>
        <taxon>BOP clade</taxon>
        <taxon>Oryzoideae</taxon>
        <taxon>Oryzeae</taxon>
        <taxon>Oryzinae</taxon>
        <taxon>Oryza</taxon>
    </lineage>
</organism>
<dbReference type="HOGENOM" id="CLU_1654995_0_0_1"/>
<reference evidence="1" key="2">
    <citation type="submission" date="2018-05" db="EMBL/GenBank/DDBJ databases">
        <title>OpunRS2 (Oryza punctata Reference Sequence Version 2).</title>
        <authorList>
            <person name="Zhang J."/>
            <person name="Kudrna D."/>
            <person name="Lee S."/>
            <person name="Talag J."/>
            <person name="Welchert J."/>
            <person name="Wing R.A."/>
        </authorList>
    </citation>
    <scope>NUCLEOTIDE SEQUENCE [LARGE SCALE GENOMIC DNA]</scope>
</reference>
<evidence type="ECO:0000313" key="1">
    <source>
        <dbReference type="EnsemblPlants" id="OPUNC02G08030.1"/>
    </source>
</evidence>